<reference evidence="1" key="2">
    <citation type="submission" date="2020-11" db="EMBL/GenBank/DDBJ databases">
        <authorList>
            <person name="McCartney M.A."/>
            <person name="Auch B."/>
            <person name="Kono T."/>
            <person name="Mallez S."/>
            <person name="Becker A."/>
            <person name="Gohl D.M."/>
            <person name="Silverstein K.A.T."/>
            <person name="Koren S."/>
            <person name="Bechman K.B."/>
            <person name="Herman A."/>
            <person name="Abrahante J.E."/>
            <person name="Garbe J."/>
        </authorList>
    </citation>
    <scope>NUCLEOTIDE SEQUENCE</scope>
    <source>
        <strain evidence="1">Duluth1</strain>
        <tissue evidence="1">Whole animal</tissue>
    </source>
</reference>
<dbReference type="AlphaFoldDB" id="A0A9D4R7Z9"/>
<proteinExistence type="predicted"/>
<dbReference type="EMBL" id="JAIWYP010000003">
    <property type="protein sequence ID" value="KAH3856620.1"/>
    <property type="molecule type" value="Genomic_DNA"/>
</dbReference>
<sequence length="340" mass="39032">MMEVILSNEVTLSASLNTVVCPTTDIGQVVILKDDDTQLPIDAVAVDEGTNCPVCKERIDAINAAVPTNTTHTHVFQRTRTIFEISYIITRALTCFFSQDFIGTNVPTHEDWQINHPCFSTKQKHFHVLIKFHKDWIINVTSRVLTRKTAPPPCSHVFQQTRTIFKLIQDIVRKNVLTKFHEDWTINVTSRVLARFYYTLKPYKVNCNAPGGHVFHSTGTIFNLFQDIIGTHILTNVNKETATPPGSHVFQPTRTIFELIHDIIITNVLTKFHEDWTINVTSRVLTRNTACPWWPSIIETHVPTKFHEDWTINVTNDGVADLEMRRHPELDRLFNEHSVK</sequence>
<name>A0A9D4R7Z9_DREPO</name>
<evidence type="ECO:0000313" key="1">
    <source>
        <dbReference type="EMBL" id="KAH3856620.1"/>
    </source>
</evidence>
<accession>A0A9D4R7Z9</accession>
<protein>
    <submittedName>
        <fullName evidence="1">Uncharacterized protein</fullName>
    </submittedName>
</protein>
<comment type="caution">
    <text evidence="1">The sequence shown here is derived from an EMBL/GenBank/DDBJ whole genome shotgun (WGS) entry which is preliminary data.</text>
</comment>
<keyword evidence="2" id="KW-1185">Reference proteome</keyword>
<gene>
    <name evidence="1" type="ORF">DPMN_099212</name>
</gene>
<dbReference type="Proteomes" id="UP000828390">
    <property type="component" value="Unassembled WGS sequence"/>
</dbReference>
<evidence type="ECO:0000313" key="2">
    <source>
        <dbReference type="Proteomes" id="UP000828390"/>
    </source>
</evidence>
<organism evidence="1 2">
    <name type="scientific">Dreissena polymorpha</name>
    <name type="common">Zebra mussel</name>
    <name type="synonym">Mytilus polymorpha</name>
    <dbReference type="NCBI Taxonomy" id="45954"/>
    <lineage>
        <taxon>Eukaryota</taxon>
        <taxon>Metazoa</taxon>
        <taxon>Spiralia</taxon>
        <taxon>Lophotrochozoa</taxon>
        <taxon>Mollusca</taxon>
        <taxon>Bivalvia</taxon>
        <taxon>Autobranchia</taxon>
        <taxon>Heteroconchia</taxon>
        <taxon>Euheterodonta</taxon>
        <taxon>Imparidentia</taxon>
        <taxon>Neoheterodontei</taxon>
        <taxon>Myida</taxon>
        <taxon>Dreissenoidea</taxon>
        <taxon>Dreissenidae</taxon>
        <taxon>Dreissena</taxon>
    </lineage>
</organism>
<reference evidence="1" key="1">
    <citation type="journal article" date="2019" name="bioRxiv">
        <title>The Genome of the Zebra Mussel, Dreissena polymorpha: A Resource for Invasive Species Research.</title>
        <authorList>
            <person name="McCartney M.A."/>
            <person name="Auch B."/>
            <person name="Kono T."/>
            <person name="Mallez S."/>
            <person name="Zhang Y."/>
            <person name="Obille A."/>
            <person name="Becker A."/>
            <person name="Abrahante J.E."/>
            <person name="Garbe J."/>
            <person name="Badalamenti J.P."/>
            <person name="Herman A."/>
            <person name="Mangelson H."/>
            <person name="Liachko I."/>
            <person name="Sullivan S."/>
            <person name="Sone E.D."/>
            <person name="Koren S."/>
            <person name="Silverstein K.A.T."/>
            <person name="Beckman K.B."/>
            <person name="Gohl D.M."/>
        </authorList>
    </citation>
    <scope>NUCLEOTIDE SEQUENCE</scope>
    <source>
        <strain evidence="1">Duluth1</strain>
        <tissue evidence="1">Whole animal</tissue>
    </source>
</reference>